<comment type="caution">
    <text evidence="2">Lacks conserved residue(s) required for the propagation of feature annotation.</text>
</comment>
<feature type="binding site" evidence="2">
    <location>
        <position position="266"/>
    </location>
    <ligand>
        <name>substrate</name>
    </ligand>
</feature>
<dbReference type="Pfam" id="PF00586">
    <property type="entry name" value="AIRS"/>
    <property type="match status" value="1"/>
</dbReference>
<comment type="similarity">
    <text evidence="2">Belongs to the thiamine-monophosphate kinase family.</text>
</comment>
<feature type="binding site" evidence="2">
    <location>
        <position position="215"/>
    </location>
    <ligand>
        <name>Mg(2+)</name>
        <dbReference type="ChEBI" id="CHEBI:18420"/>
        <label>3</label>
    </ligand>
</feature>
<accession>A0ABZ0I285</accession>
<feature type="binding site" evidence="2">
    <location>
        <position position="218"/>
    </location>
    <ligand>
        <name>Mg(2+)</name>
        <dbReference type="ChEBI" id="CHEBI:18420"/>
        <label>5</label>
    </ligand>
</feature>
<evidence type="ECO:0000256" key="1">
    <source>
        <dbReference type="ARBA" id="ARBA00022977"/>
    </source>
</evidence>
<comment type="miscellaneous">
    <text evidence="2">Reaction mechanism of ThiL seems to utilize a direct, inline transfer of the gamma-phosphate of ATP to TMP rather than a phosphorylated enzyme intermediate.</text>
</comment>
<feature type="binding site" evidence="2">
    <location>
        <position position="126"/>
    </location>
    <ligand>
        <name>Mg(2+)</name>
        <dbReference type="ChEBI" id="CHEBI:18420"/>
        <label>1</label>
    </ligand>
</feature>
<dbReference type="EMBL" id="CP136864">
    <property type="protein sequence ID" value="WOJ93167.1"/>
    <property type="molecule type" value="Genomic_DNA"/>
</dbReference>
<feature type="binding site" evidence="2">
    <location>
        <begin position="125"/>
        <end position="126"/>
    </location>
    <ligand>
        <name>ATP</name>
        <dbReference type="ChEBI" id="CHEBI:30616"/>
    </ligand>
</feature>
<dbReference type="NCBIfam" id="TIGR01379">
    <property type="entry name" value="thiL"/>
    <property type="match status" value="1"/>
</dbReference>
<organism evidence="4 5">
    <name type="scientific">Congregibacter variabilis</name>
    <dbReference type="NCBI Taxonomy" id="3081200"/>
    <lineage>
        <taxon>Bacteria</taxon>
        <taxon>Pseudomonadati</taxon>
        <taxon>Pseudomonadota</taxon>
        <taxon>Gammaproteobacteria</taxon>
        <taxon>Cellvibrionales</taxon>
        <taxon>Halieaceae</taxon>
        <taxon>Congregibacter</taxon>
    </lineage>
</organism>
<proteinExistence type="inferred from homology"/>
<feature type="binding site" evidence="2">
    <location>
        <position position="307"/>
    </location>
    <ligand>
        <name>substrate</name>
    </ligand>
</feature>
<feature type="domain" description="PurM-like N-terminal" evidence="3">
    <location>
        <begin position="32"/>
        <end position="141"/>
    </location>
</feature>
<feature type="binding site" evidence="2">
    <location>
        <position position="79"/>
    </location>
    <ligand>
        <name>Mg(2+)</name>
        <dbReference type="ChEBI" id="CHEBI:18420"/>
        <label>3</label>
    </ligand>
</feature>
<evidence type="ECO:0000259" key="3">
    <source>
        <dbReference type="Pfam" id="PF00586"/>
    </source>
</evidence>
<feature type="binding site" evidence="2">
    <location>
        <position position="51"/>
    </location>
    <ligand>
        <name>Mg(2+)</name>
        <dbReference type="ChEBI" id="CHEBI:18420"/>
        <label>1</label>
    </ligand>
</feature>
<keyword evidence="2" id="KW-0547">Nucleotide-binding</keyword>
<dbReference type="EC" id="2.7.4.16" evidence="2"/>
<comment type="catalytic activity">
    <reaction evidence="2">
        <text>thiamine phosphate + ATP = thiamine diphosphate + ADP</text>
        <dbReference type="Rhea" id="RHEA:15913"/>
        <dbReference type="ChEBI" id="CHEBI:30616"/>
        <dbReference type="ChEBI" id="CHEBI:37575"/>
        <dbReference type="ChEBI" id="CHEBI:58937"/>
        <dbReference type="ChEBI" id="CHEBI:456216"/>
        <dbReference type="EC" id="2.7.4.16"/>
    </reaction>
</comment>
<feature type="binding site" evidence="2">
    <location>
        <position position="34"/>
    </location>
    <ligand>
        <name>Mg(2+)</name>
        <dbReference type="ChEBI" id="CHEBI:18420"/>
        <label>4</label>
    </ligand>
</feature>
<dbReference type="Proteomes" id="UP001626537">
    <property type="component" value="Chromosome"/>
</dbReference>
<dbReference type="SUPFAM" id="SSF55326">
    <property type="entry name" value="PurM N-terminal domain-like"/>
    <property type="match status" value="1"/>
</dbReference>
<evidence type="ECO:0000313" key="4">
    <source>
        <dbReference type="EMBL" id="WOJ93167.1"/>
    </source>
</evidence>
<evidence type="ECO:0000256" key="2">
    <source>
        <dbReference type="HAMAP-Rule" id="MF_02128"/>
    </source>
</evidence>
<dbReference type="InterPro" id="IPR016188">
    <property type="entry name" value="PurM-like_N"/>
</dbReference>
<dbReference type="PANTHER" id="PTHR30270">
    <property type="entry name" value="THIAMINE-MONOPHOSPHATE KINASE"/>
    <property type="match status" value="1"/>
</dbReference>
<dbReference type="HAMAP" id="MF_02128">
    <property type="entry name" value="TMP_kinase"/>
    <property type="match status" value="1"/>
</dbReference>
<feature type="binding site" evidence="2">
    <location>
        <position position="217"/>
    </location>
    <ligand>
        <name>ATP</name>
        <dbReference type="ChEBI" id="CHEBI:30616"/>
    </ligand>
</feature>
<dbReference type="InterPro" id="IPR036921">
    <property type="entry name" value="PurM-like_N_sf"/>
</dbReference>
<comment type="pathway">
    <text evidence="2">Cofactor biosynthesis; thiamine diphosphate biosynthesis; thiamine diphosphate from thiamine phosphate: step 1/1.</text>
</comment>
<keyword evidence="2" id="KW-0460">Magnesium</keyword>
<comment type="function">
    <text evidence="2">Catalyzes the ATP-dependent phosphorylation of thiamine-monophosphate (TMP) to form thiamine-pyrophosphate (TPP), the active form of vitamin B1.</text>
</comment>
<feature type="binding site" evidence="2">
    <location>
        <position position="79"/>
    </location>
    <ligand>
        <name>Mg(2+)</name>
        <dbReference type="ChEBI" id="CHEBI:18420"/>
        <label>4</label>
    </ligand>
</feature>
<feature type="binding site" evidence="2">
    <location>
        <position position="79"/>
    </location>
    <ligand>
        <name>Mg(2+)</name>
        <dbReference type="ChEBI" id="CHEBI:18420"/>
        <label>2</label>
    </ligand>
</feature>
<keyword evidence="2 4" id="KW-0418">Kinase</keyword>
<feature type="binding site" evidence="2">
    <location>
        <position position="150"/>
    </location>
    <ligand>
        <name>ATP</name>
        <dbReference type="ChEBI" id="CHEBI:30616"/>
    </ligand>
</feature>
<dbReference type="Gene3D" id="3.30.1330.10">
    <property type="entry name" value="PurM-like, N-terminal domain"/>
    <property type="match status" value="1"/>
</dbReference>
<dbReference type="PANTHER" id="PTHR30270:SF0">
    <property type="entry name" value="THIAMINE-MONOPHOSPHATE KINASE"/>
    <property type="match status" value="1"/>
</dbReference>
<sequence>MPDANQSRGEFSLIARFLSGLDKGPDVILGNGDDAAILRLAPDEELAVSVDSMLEGVHFPPDSPPAELAYRAVAAAASDLAAMGARPVAMTLALSIPDADESWLALLRSGLSDAVKDFSLPLVGGDLTRGPLTLSVQVMGALPGGKAIKRSAAKTGDILFVSGPLGDSAAGLAIIQGRIQAAESCAEFLRARFWRPRPALDLGASLRRFATAAVDVSDGLLADVGHIARASQVCVVVESGLVPISPQLRATVSPAQALDWALRGGEDYQLCFTLPQGLDAPAGCTRIGCVEDGAGVRCDVTGGRDGYRHF</sequence>
<keyword evidence="2 4" id="KW-0808">Transferase</keyword>
<dbReference type="GO" id="GO:0009030">
    <property type="term" value="F:thiamine-phosphate kinase activity"/>
    <property type="evidence" value="ECO:0007669"/>
    <property type="project" value="UniProtKB-EC"/>
</dbReference>
<reference evidence="4 5" key="1">
    <citation type="submission" date="2023-10" db="EMBL/GenBank/DDBJ databases">
        <title>Two novel species belonging to the OM43/NOR5 clade.</title>
        <authorList>
            <person name="Park M."/>
        </authorList>
    </citation>
    <scope>NUCLEOTIDE SEQUENCE [LARGE SCALE GENOMIC DNA]</scope>
    <source>
        <strain evidence="4 5">IMCC43200</strain>
    </source>
</reference>
<protein>
    <recommendedName>
        <fullName evidence="2">Thiamine-monophosphate kinase</fullName>
        <shortName evidence="2">TMP kinase</shortName>
        <shortName evidence="2">Thiamine-phosphate kinase</shortName>
        <ecNumber evidence="2">2.7.4.16</ecNumber>
    </recommendedName>
</protein>
<dbReference type="CDD" id="cd02194">
    <property type="entry name" value="ThiL"/>
    <property type="match status" value="1"/>
</dbReference>
<gene>
    <name evidence="2 4" type="primary">thiL</name>
    <name evidence="4" type="ORF">R0135_15465</name>
</gene>
<keyword evidence="1 2" id="KW-0784">Thiamine biosynthesis</keyword>
<dbReference type="Gene3D" id="3.90.650.10">
    <property type="entry name" value="PurM-like C-terminal domain"/>
    <property type="match status" value="1"/>
</dbReference>
<name>A0ABZ0I285_9GAMM</name>
<dbReference type="InterPro" id="IPR006283">
    <property type="entry name" value="ThiL-like"/>
</dbReference>
<keyword evidence="2" id="KW-0067">ATP-binding</keyword>
<feature type="binding site" evidence="2">
    <location>
        <position position="51"/>
    </location>
    <ligand>
        <name>Mg(2+)</name>
        <dbReference type="ChEBI" id="CHEBI:18420"/>
        <label>2</label>
    </ligand>
</feature>
<evidence type="ECO:0000313" key="5">
    <source>
        <dbReference type="Proteomes" id="UP001626537"/>
    </source>
</evidence>
<keyword evidence="2" id="KW-0479">Metal-binding</keyword>
<feature type="binding site" evidence="2">
    <location>
        <position position="58"/>
    </location>
    <ligand>
        <name>substrate</name>
    </ligand>
</feature>
<dbReference type="SUPFAM" id="SSF56042">
    <property type="entry name" value="PurM C-terminal domain-like"/>
    <property type="match status" value="1"/>
</dbReference>
<feature type="binding site" evidence="2">
    <location>
        <position position="49"/>
    </location>
    <ligand>
        <name>Mg(2+)</name>
        <dbReference type="ChEBI" id="CHEBI:18420"/>
        <label>4</label>
    </ligand>
</feature>
<keyword evidence="5" id="KW-1185">Reference proteome</keyword>
<dbReference type="InterPro" id="IPR036676">
    <property type="entry name" value="PurM-like_C_sf"/>
</dbReference>
<dbReference type="PIRSF" id="PIRSF005303">
    <property type="entry name" value="Thiam_monoph_kin"/>
    <property type="match status" value="1"/>
</dbReference>
<dbReference type="RefSeq" id="WP_407347824.1">
    <property type="nucleotide sequence ID" value="NZ_CP136864.1"/>
</dbReference>
<feature type="binding site" evidence="2">
    <location>
        <position position="34"/>
    </location>
    <ligand>
        <name>Mg(2+)</name>
        <dbReference type="ChEBI" id="CHEBI:18420"/>
        <label>3</label>
    </ligand>
</feature>